<sequence>MSRIGAEVAEEGEVGIRSTAFAARVGDVLDEHPYHGSVGGCPPPVGGVVRVGLFPPGDFGRYFNEVPVMEMMVVQQTVRRKAVLGGGDEGAPPGIVVEEVLRRVLEGRAVLRGFQPAGHGFRHGGVHLPGSLVRIRRPGGRVPYHFRRREEHGQPVHLLGAEIAPLGEKPRILRIQRLAEVRSHAVGLLPVGGVYGSGKARGDFKDVHERIPRGQEQRALQRRPVPPRPP</sequence>
<evidence type="ECO:0000256" key="1">
    <source>
        <dbReference type="SAM" id="MobiDB-lite"/>
    </source>
</evidence>
<gene>
    <name evidence="2" type="ORF">SDC9_126155</name>
</gene>
<protein>
    <submittedName>
        <fullName evidence="2">Uncharacterized protein</fullName>
    </submittedName>
</protein>
<feature type="region of interest" description="Disordered" evidence="1">
    <location>
        <begin position="202"/>
        <end position="230"/>
    </location>
</feature>
<accession>A0A645CQG9</accession>
<feature type="compositionally biased region" description="Basic and acidic residues" evidence="1">
    <location>
        <begin position="202"/>
        <end position="216"/>
    </location>
</feature>
<organism evidence="2">
    <name type="scientific">bioreactor metagenome</name>
    <dbReference type="NCBI Taxonomy" id="1076179"/>
    <lineage>
        <taxon>unclassified sequences</taxon>
        <taxon>metagenomes</taxon>
        <taxon>ecological metagenomes</taxon>
    </lineage>
</organism>
<proteinExistence type="predicted"/>
<dbReference type="EMBL" id="VSSQ01029132">
    <property type="protein sequence ID" value="MPM79124.1"/>
    <property type="molecule type" value="Genomic_DNA"/>
</dbReference>
<evidence type="ECO:0000313" key="2">
    <source>
        <dbReference type="EMBL" id="MPM79124.1"/>
    </source>
</evidence>
<comment type="caution">
    <text evidence="2">The sequence shown here is derived from an EMBL/GenBank/DDBJ whole genome shotgun (WGS) entry which is preliminary data.</text>
</comment>
<dbReference type="AlphaFoldDB" id="A0A645CQG9"/>
<name>A0A645CQG9_9ZZZZ</name>
<reference evidence="2" key="1">
    <citation type="submission" date="2019-08" db="EMBL/GenBank/DDBJ databases">
        <authorList>
            <person name="Kucharzyk K."/>
            <person name="Murdoch R.W."/>
            <person name="Higgins S."/>
            <person name="Loffler F."/>
        </authorList>
    </citation>
    <scope>NUCLEOTIDE SEQUENCE</scope>
</reference>